<feature type="signal peptide" evidence="2">
    <location>
        <begin position="1"/>
        <end position="18"/>
    </location>
</feature>
<dbReference type="PROSITE" id="PS51352">
    <property type="entry name" value="THIOREDOXIN_2"/>
    <property type="match status" value="1"/>
</dbReference>
<evidence type="ECO:0000259" key="3">
    <source>
        <dbReference type="PROSITE" id="PS51352"/>
    </source>
</evidence>
<dbReference type="Proteomes" id="UP000306552">
    <property type="component" value="Unassembled WGS sequence"/>
</dbReference>
<keyword evidence="5" id="KW-1185">Reference proteome</keyword>
<reference evidence="4 5" key="1">
    <citation type="submission" date="2019-04" db="EMBL/GenBank/DDBJ databases">
        <title>Psychroflexus halotolerans sp. nov., isolated from a marine solar saltern.</title>
        <authorList>
            <person name="Feng X."/>
        </authorList>
    </citation>
    <scope>NUCLEOTIDE SEQUENCE [LARGE SCALE GENOMIC DNA]</scope>
    <source>
        <strain evidence="4 5">WDS2C27</strain>
    </source>
</reference>
<name>A0A4U5TQ31_9FLAO</name>
<proteinExistence type="predicted"/>
<feature type="domain" description="Thioredoxin" evidence="3">
    <location>
        <begin position="5"/>
        <end position="142"/>
    </location>
</feature>
<evidence type="ECO:0000313" key="4">
    <source>
        <dbReference type="EMBL" id="TKS55558.1"/>
    </source>
</evidence>
<keyword evidence="1 2" id="KW-0732">Signal</keyword>
<dbReference type="PANTHER" id="PTHR15337">
    <property type="entry name" value="ANTERIOR GRADIENT PROTEIN-RELATED"/>
    <property type="match status" value="1"/>
</dbReference>
<evidence type="ECO:0000313" key="5">
    <source>
        <dbReference type="Proteomes" id="UP000306552"/>
    </source>
</evidence>
<accession>A0A4U5TQ31</accession>
<dbReference type="InterPro" id="IPR036249">
    <property type="entry name" value="Thioredoxin-like_sf"/>
</dbReference>
<dbReference type="AlphaFoldDB" id="A0A4U5TQ31"/>
<dbReference type="PANTHER" id="PTHR15337:SF11">
    <property type="entry name" value="THIOREDOXIN DOMAIN-CONTAINING PROTEIN"/>
    <property type="match status" value="1"/>
</dbReference>
<dbReference type="InterPro" id="IPR051099">
    <property type="entry name" value="AGR/TXD"/>
</dbReference>
<organism evidence="4 5">
    <name type="scientific">Mesohalobacter halotolerans</name>
    <dbReference type="NCBI Taxonomy" id="1883405"/>
    <lineage>
        <taxon>Bacteria</taxon>
        <taxon>Pseudomonadati</taxon>
        <taxon>Bacteroidota</taxon>
        <taxon>Flavobacteriia</taxon>
        <taxon>Flavobacteriales</taxon>
        <taxon>Flavobacteriaceae</taxon>
        <taxon>Mesohalobacter</taxon>
    </lineage>
</organism>
<dbReference type="OrthoDB" id="981626at2"/>
<dbReference type="SUPFAM" id="SSF52833">
    <property type="entry name" value="Thioredoxin-like"/>
    <property type="match status" value="1"/>
</dbReference>
<protein>
    <submittedName>
        <fullName evidence="4">Thioredoxin family protein</fullName>
    </submittedName>
</protein>
<sequence length="142" mass="16605">MKLIFQTLLLFISLTLSAQNWELNLEQSKEIAQNESKHILLVFSGSDWCAPCIKLEKKIWNSQDFQDYAKDNLVLLRADFPRLKKNQPSKEQQKHNNRLAENYNPKGYFPFVVLMDAHGEVLNQLGYKNIDPKSYIKAINDY</sequence>
<gene>
    <name evidence="4" type="ORF">FCN74_11445</name>
</gene>
<dbReference type="Pfam" id="PF13899">
    <property type="entry name" value="Thioredoxin_7"/>
    <property type="match status" value="1"/>
</dbReference>
<evidence type="ECO:0000256" key="1">
    <source>
        <dbReference type="ARBA" id="ARBA00022729"/>
    </source>
</evidence>
<evidence type="ECO:0000256" key="2">
    <source>
        <dbReference type="SAM" id="SignalP"/>
    </source>
</evidence>
<dbReference type="InterPro" id="IPR013766">
    <property type="entry name" value="Thioredoxin_domain"/>
</dbReference>
<dbReference type="RefSeq" id="WP_138932743.1">
    <property type="nucleotide sequence ID" value="NZ_SWMU01000005.1"/>
</dbReference>
<comment type="caution">
    <text evidence="4">The sequence shown here is derived from an EMBL/GenBank/DDBJ whole genome shotgun (WGS) entry which is preliminary data.</text>
</comment>
<dbReference type="Gene3D" id="3.40.30.10">
    <property type="entry name" value="Glutaredoxin"/>
    <property type="match status" value="1"/>
</dbReference>
<feature type="chain" id="PRO_5020560900" evidence="2">
    <location>
        <begin position="19"/>
        <end position="142"/>
    </location>
</feature>
<dbReference type="EMBL" id="SWMU01000005">
    <property type="protein sequence ID" value="TKS55558.1"/>
    <property type="molecule type" value="Genomic_DNA"/>
</dbReference>